<feature type="transmembrane region" description="Helical" evidence="1">
    <location>
        <begin position="56"/>
        <end position="76"/>
    </location>
</feature>
<dbReference type="Proteomes" id="UP001595891">
    <property type="component" value="Unassembled WGS sequence"/>
</dbReference>
<name>A0ABV9EHM1_9ACTN</name>
<evidence type="ECO:0000256" key="1">
    <source>
        <dbReference type="SAM" id="Phobius"/>
    </source>
</evidence>
<evidence type="ECO:0008006" key="4">
    <source>
        <dbReference type="Google" id="ProtNLM"/>
    </source>
</evidence>
<accession>A0ABV9EHM1</accession>
<organism evidence="2 3">
    <name type="scientific">Sphaerisporangium corydalis</name>
    <dbReference type="NCBI Taxonomy" id="1441875"/>
    <lineage>
        <taxon>Bacteria</taxon>
        <taxon>Bacillati</taxon>
        <taxon>Actinomycetota</taxon>
        <taxon>Actinomycetes</taxon>
        <taxon>Streptosporangiales</taxon>
        <taxon>Streptosporangiaceae</taxon>
        <taxon>Sphaerisporangium</taxon>
    </lineage>
</organism>
<comment type="caution">
    <text evidence="2">The sequence shown here is derived from an EMBL/GenBank/DDBJ whole genome shotgun (WGS) entry which is preliminary data.</text>
</comment>
<reference evidence="3" key="1">
    <citation type="journal article" date="2019" name="Int. J. Syst. Evol. Microbiol.">
        <title>The Global Catalogue of Microorganisms (GCM) 10K type strain sequencing project: providing services to taxonomists for standard genome sequencing and annotation.</title>
        <authorList>
            <consortium name="The Broad Institute Genomics Platform"/>
            <consortium name="The Broad Institute Genome Sequencing Center for Infectious Disease"/>
            <person name="Wu L."/>
            <person name="Ma J."/>
        </authorList>
    </citation>
    <scope>NUCLEOTIDE SEQUENCE [LARGE SCALE GENOMIC DNA]</scope>
    <source>
        <strain evidence="3">CCUG 49560</strain>
    </source>
</reference>
<keyword evidence="3" id="KW-1185">Reference proteome</keyword>
<keyword evidence="1" id="KW-1133">Transmembrane helix</keyword>
<sequence>MATSALFGLTGLFVVDRLLAFGLGDAPFTTWEAVTSVVLAALFVALTLSVRQGNNLMRVITTLLLVVGVFRALDPITQSHPLLIRAVALVELVLEVGIVVLLWIGPANRYFLPPRSGR</sequence>
<proteinExistence type="predicted"/>
<keyword evidence="1" id="KW-0812">Transmembrane</keyword>
<protein>
    <recommendedName>
        <fullName evidence="4">DUF4345 domain-containing protein</fullName>
    </recommendedName>
</protein>
<gene>
    <name evidence="2" type="ORF">ACFO8L_17980</name>
</gene>
<dbReference type="EMBL" id="JBHSFN010000010">
    <property type="protein sequence ID" value="MFC4587986.1"/>
    <property type="molecule type" value="Genomic_DNA"/>
</dbReference>
<evidence type="ECO:0000313" key="3">
    <source>
        <dbReference type="Proteomes" id="UP001595891"/>
    </source>
</evidence>
<dbReference type="RefSeq" id="WP_262840758.1">
    <property type="nucleotide sequence ID" value="NZ_JANZYP010000002.1"/>
</dbReference>
<evidence type="ECO:0000313" key="2">
    <source>
        <dbReference type="EMBL" id="MFC4587986.1"/>
    </source>
</evidence>
<feature type="transmembrane region" description="Helical" evidence="1">
    <location>
        <begin position="82"/>
        <end position="105"/>
    </location>
</feature>
<keyword evidence="1" id="KW-0472">Membrane</keyword>
<feature type="transmembrane region" description="Helical" evidence="1">
    <location>
        <begin position="30"/>
        <end position="49"/>
    </location>
</feature>